<proteinExistence type="predicted"/>
<evidence type="ECO:0000313" key="2">
    <source>
        <dbReference type="EMBL" id="MCU6705326.1"/>
    </source>
</evidence>
<feature type="transmembrane region" description="Helical" evidence="1">
    <location>
        <begin position="20"/>
        <end position="41"/>
    </location>
</feature>
<keyword evidence="3" id="KW-1185">Reference proteome</keyword>
<keyword evidence="1" id="KW-0812">Transmembrane</keyword>
<gene>
    <name evidence="2" type="ORF">OCV57_05210</name>
</gene>
<keyword evidence="1" id="KW-0472">Membrane</keyword>
<protein>
    <submittedName>
        <fullName evidence="2">Uncharacterized protein</fullName>
    </submittedName>
</protein>
<accession>A0AAE3IFK4</accession>
<dbReference type="RefSeq" id="WP_267300674.1">
    <property type="nucleotide sequence ID" value="NZ_JAOQJZ010000004.1"/>
</dbReference>
<comment type="caution">
    <text evidence="2">The sequence shown here is derived from an EMBL/GenBank/DDBJ whole genome shotgun (WGS) entry which is preliminary data.</text>
</comment>
<keyword evidence="1" id="KW-1133">Transmembrane helix</keyword>
<dbReference type="Proteomes" id="UP001208131">
    <property type="component" value="Unassembled WGS sequence"/>
</dbReference>
<dbReference type="EMBL" id="JAOQJZ010000004">
    <property type="protein sequence ID" value="MCU6705326.1"/>
    <property type="molecule type" value="Genomic_DNA"/>
</dbReference>
<reference evidence="2 3" key="1">
    <citation type="journal article" date="2021" name="ISME Commun">
        <title>Automated analysis of genomic sequences facilitates high-throughput and comprehensive description of bacteria.</title>
        <authorList>
            <person name="Hitch T.C.A."/>
        </authorList>
    </citation>
    <scope>NUCLEOTIDE SEQUENCE [LARGE SCALE GENOMIC DNA]</scope>
    <source>
        <strain evidence="2 3">Sanger_31</strain>
    </source>
</reference>
<sequence length="112" mass="12699">MNILSIVIKNLKNFIIKHTVVFIIMFIALIISTITILYVVVKLDCLSDTVSAGDLSLNKIDLKNNECQLAIDDISDRLQSYYENNSSVNYVCGYLDSDEGYMGFFITDEKEN</sequence>
<evidence type="ECO:0000313" key="3">
    <source>
        <dbReference type="Proteomes" id="UP001208131"/>
    </source>
</evidence>
<name>A0AAE3IFK4_9FIRM</name>
<evidence type="ECO:0000256" key="1">
    <source>
        <dbReference type="SAM" id="Phobius"/>
    </source>
</evidence>
<organism evidence="2 3">
    <name type="scientific">Hominimerdicola aceti</name>
    <dbReference type="NCBI Taxonomy" id="2981726"/>
    <lineage>
        <taxon>Bacteria</taxon>
        <taxon>Bacillati</taxon>
        <taxon>Bacillota</taxon>
        <taxon>Clostridia</taxon>
        <taxon>Eubacteriales</taxon>
        <taxon>Oscillospiraceae</taxon>
        <taxon>Hominimerdicola</taxon>
    </lineage>
</organism>
<dbReference type="AlphaFoldDB" id="A0AAE3IFK4"/>